<organism evidence="7 8">
    <name type="scientific">Leifsonia tongyongensis</name>
    <dbReference type="NCBI Taxonomy" id="1268043"/>
    <lineage>
        <taxon>Bacteria</taxon>
        <taxon>Bacillati</taxon>
        <taxon>Actinomycetota</taxon>
        <taxon>Actinomycetes</taxon>
        <taxon>Micrococcales</taxon>
        <taxon>Microbacteriaceae</taxon>
        <taxon>Leifsonia</taxon>
    </lineage>
</organism>
<keyword evidence="4 6" id="KW-1133">Transmembrane helix</keyword>
<evidence type="ECO:0000256" key="6">
    <source>
        <dbReference type="SAM" id="Phobius"/>
    </source>
</evidence>
<comment type="subcellular location">
    <subcellularLocation>
        <location evidence="1">Cell membrane</location>
        <topology evidence="1">Multi-pass membrane protein</topology>
    </subcellularLocation>
</comment>
<feature type="transmembrane region" description="Helical" evidence="6">
    <location>
        <begin position="142"/>
        <end position="161"/>
    </location>
</feature>
<dbReference type="PANTHER" id="PTHR42770:SF16">
    <property type="entry name" value="AMINO ACID PERMEASE"/>
    <property type="match status" value="1"/>
</dbReference>
<proteinExistence type="predicted"/>
<evidence type="ECO:0000313" key="8">
    <source>
        <dbReference type="Proteomes" id="UP000474967"/>
    </source>
</evidence>
<dbReference type="GO" id="GO:0005886">
    <property type="term" value="C:plasma membrane"/>
    <property type="evidence" value="ECO:0007669"/>
    <property type="project" value="UniProtKB-SubCell"/>
</dbReference>
<dbReference type="InterPro" id="IPR050367">
    <property type="entry name" value="APC_superfamily"/>
</dbReference>
<feature type="transmembrane region" description="Helical" evidence="6">
    <location>
        <begin position="29"/>
        <end position="54"/>
    </location>
</feature>
<dbReference type="RefSeq" id="WP_163289278.1">
    <property type="nucleotide sequence ID" value="NZ_JAAGWY010000002.1"/>
</dbReference>
<keyword evidence="2" id="KW-1003">Cell membrane</keyword>
<evidence type="ECO:0000313" key="7">
    <source>
        <dbReference type="EMBL" id="NEN05894.1"/>
    </source>
</evidence>
<accession>A0A6L9XXY7</accession>
<sequence length="527" mass="54969">MSSTPAHTATPSDTHDKGLRRNAIGLGRIVALGLAAVAPAYSLAVTLGFVVGAVGLQTPAAFLLGFVPILFTAFAFRDLNQVMPDCGGVFVWISRALGPVAGWFFGGWVPQIATFIATAALAEVATVYLFDAVGLGAIAANPLATTSVAVVLIALSAAIAVRGIELAAWVQYALIALQIVAIGGFCVGAFMAMSNGTAPGAGTTPSLAWFNPFAVSDPGGLVTGVVLCLFIYWGWDSLISVNEETTDRSRNPGRAVLISTIILLVLYCGASVAAIGFGGIKLITDPKTINDVLSVLGPMATGQIFGHIITLAIGLSALACLFTVAVSTPRSWLSMATYRALPGAITRMHRRFLTPHIATYWWAGISIATIVLLTLLATDFIGLAILAIGVMIAAYYAVTAIAAIVYFAPDMRRNPGRLIVAGILPGLGAVMMVIAFVVSAVEMAAPDYAGASILGIGTVFWIGIGALVLGVVVTFALRRHYRDFFSGRTIPVGKFGDTDFVIADPIVAPSPDVVDLDAEPTLIREER</sequence>
<dbReference type="AlphaFoldDB" id="A0A6L9XXY7"/>
<feature type="transmembrane region" description="Helical" evidence="6">
    <location>
        <begin position="357"/>
        <end position="377"/>
    </location>
</feature>
<dbReference type="Pfam" id="PF13520">
    <property type="entry name" value="AA_permease_2"/>
    <property type="match status" value="1"/>
</dbReference>
<dbReference type="InterPro" id="IPR002293">
    <property type="entry name" value="AA/rel_permease1"/>
</dbReference>
<keyword evidence="5 6" id="KW-0472">Membrane</keyword>
<evidence type="ECO:0000256" key="5">
    <source>
        <dbReference type="ARBA" id="ARBA00023136"/>
    </source>
</evidence>
<keyword evidence="3 6" id="KW-0812">Transmembrane</keyword>
<reference evidence="7 8" key="1">
    <citation type="journal article" date="2014" name="J. Microbiol.">
        <title>Diaminobutyricibacter tongyongensis gen. nov., sp. nov. and Homoserinibacter gongjuensis gen. nov., sp. nov. belong to the family Microbacteriaceae.</title>
        <authorList>
            <person name="Kim S.J."/>
            <person name="Ahn J.H."/>
            <person name="Weon H.Y."/>
            <person name="Hamada M."/>
            <person name="Suzuki K."/>
            <person name="Kwon S.W."/>
        </authorList>
    </citation>
    <scope>NUCLEOTIDE SEQUENCE [LARGE SCALE GENOMIC DNA]</scope>
    <source>
        <strain evidence="7 8">NBRC 108724</strain>
    </source>
</reference>
<feature type="transmembrane region" description="Helical" evidence="6">
    <location>
        <begin position="418"/>
        <end position="441"/>
    </location>
</feature>
<feature type="transmembrane region" description="Helical" evidence="6">
    <location>
        <begin position="383"/>
        <end position="406"/>
    </location>
</feature>
<gene>
    <name evidence="7" type="ORF">G3T36_08405</name>
</gene>
<dbReference type="GO" id="GO:0022857">
    <property type="term" value="F:transmembrane transporter activity"/>
    <property type="evidence" value="ECO:0007669"/>
    <property type="project" value="InterPro"/>
</dbReference>
<feature type="transmembrane region" description="Helical" evidence="6">
    <location>
        <begin position="173"/>
        <end position="193"/>
    </location>
</feature>
<keyword evidence="8" id="KW-1185">Reference proteome</keyword>
<dbReference type="PANTHER" id="PTHR42770">
    <property type="entry name" value="AMINO ACID TRANSPORTER-RELATED"/>
    <property type="match status" value="1"/>
</dbReference>
<feature type="transmembrane region" description="Helical" evidence="6">
    <location>
        <begin position="256"/>
        <end position="284"/>
    </location>
</feature>
<dbReference type="Proteomes" id="UP000474967">
    <property type="component" value="Unassembled WGS sequence"/>
</dbReference>
<evidence type="ECO:0000256" key="2">
    <source>
        <dbReference type="ARBA" id="ARBA00022475"/>
    </source>
</evidence>
<feature type="transmembrane region" description="Helical" evidence="6">
    <location>
        <begin position="304"/>
        <end position="326"/>
    </location>
</feature>
<protein>
    <submittedName>
        <fullName evidence="7">APC family permease</fullName>
    </submittedName>
</protein>
<dbReference type="PIRSF" id="PIRSF006060">
    <property type="entry name" value="AA_transporter"/>
    <property type="match status" value="1"/>
</dbReference>
<evidence type="ECO:0000256" key="1">
    <source>
        <dbReference type="ARBA" id="ARBA00004651"/>
    </source>
</evidence>
<feature type="transmembrane region" description="Helical" evidence="6">
    <location>
        <begin position="100"/>
        <end position="122"/>
    </location>
</feature>
<feature type="transmembrane region" description="Helical" evidence="6">
    <location>
        <begin position="213"/>
        <end position="235"/>
    </location>
</feature>
<evidence type="ECO:0000256" key="3">
    <source>
        <dbReference type="ARBA" id="ARBA00022692"/>
    </source>
</evidence>
<feature type="transmembrane region" description="Helical" evidence="6">
    <location>
        <begin position="453"/>
        <end position="477"/>
    </location>
</feature>
<dbReference type="Gene3D" id="1.20.1740.10">
    <property type="entry name" value="Amino acid/polyamine transporter I"/>
    <property type="match status" value="1"/>
</dbReference>
<dbReference type="EMBL" id="JAAGWY010000002">
    <property type="protein sequence ID" value="NEN05894.1"/>
    <property type="molecule type" value="Genomic_DNA"/>
</dbReference>
<comment type="caution">
    <text evidence="7">The sequence shown here is derived from an EMBL/GenBank/DDBJ whole genome shotgun (WGS) entry which is preliminary data.</text>
</comment>
<feature type="transmembrane region" description="Helical" evidence="6">
    <location>
        <begin position="60"/>
        <end position="79"/>
    </location>
</feature>
<name>A0A6L9XXY7_9MICO</name>
<evidence type="ECO:0000256" key="4">
    <source>
        <dbReference type="ARBA" id="ARBA00022989"/>
    </source>
</evidence>